<keyword evidence="2" id="KW-1133">Transmembrane helix</keyword>
<dbReference type="RefSeq" id="WP_402698394.1">
    <property type="nucleotide sequence ID" value="NZ_JBIUZV010000002.1"/>
</dbReference>
<evidence type="ECO:0000259" key="3">
    <source>
        <dbReference type="Pfam" id="PF13699"/>
    </source>
</evidence>
<sequence length="584" mass="62259">MKQTAQSKSEQQRRSAAITHVPVADGQSTFIDNRASAIAQGKISDMIARSPRSTAQRKQVQVIEGDTAQRKAADEEELEKAGTAQLAVKPEAEYPLQGKFGSVQKANSTGLPDNLKSGVESMSGLSMDDVKVHYNSSMPAQLHAHAYAQGTEIHLAPGQEQHLPHEAWHVVQQKQGRVRATTQAKGIDVNDDPGLELEATTMGERAMQFKATGTSPLLSTTFMPGRQPMQLARYIKSIQNPGDMDNEVLRLTHASPLDTDTFGGTDAASWNNRPIDLNRWLAGGAGNSTTHYNPGQNQYYSPVGYIVEVSQDRVLGNYAGDGSTSTLNSDSARYWQAVEAIRLALMGDAAVNAAINGNGYTADFAAPVTDKATAIVLTGRIEDFLANGAVGADVKVAAKDIIKAEARAALIAHYSNTGNYPLGPGGPGVLAGLEAHLQGLAPGAAYHNAAQGPHGRDNKYTESQVHAELAHVVGTFYATELGDYPPLINASWRMGAPAWLNDRRTAAEQFKQKFATAGNANVNVMTLTAGALTNAAASWGTRLTRGFLNWVVPAVGIAVVAYASLPYLQQLFNQYLAATQGNAE</sequence>
<feature type="domain" description="eCIS core" evidence="3">
    <location>
        <begin position="111"/>
        <end position="176"/>
    </location>
</feature>
<feature type="region of interest" description="Disordered" evidence="1">
    <location>
        <begin position="1"/>
        <end position="26"/>
    </location>
</feature>
<dbReference type="InterPro" id="IPR025295">
    <property type="entry name" value="eCIS_core_dom"/>
</dbReference>
<keyword evidence="5" id="KW-1185">Reference proteome</keyword>
<name>A0ABW8EVK9_9BURK</name>
<evidence type="ECO:0000313" key="5">
    <source>
        <dbReference type="Proteomes" id="UP001617427"/>
    </source>
</evidence>
<dbReference type="EMBL" id="JBIUZV010000002">
    <property type="protein sequence ID" value="MFJ3044889.1"/>
    <property type="molecule type" value="Genomic_DNA"/>
</dbReference>
<evidence type="ECO:0000256" key="1">
    <source>
        <dbReference type="SAM" id="MobiDB-lite"/>
    </source>
</evidence>
<comment type="caution">
    <text evidence="4">The sequence shown here is derived from an EMBL/GenBank/DDBJ whole genome shotgun (WGS) entry which is preliminary data.</text>
</comment>
<proteinExistence type="predicted"/>
<dbReference type="Proteomes" id="UP001617427">
    <property type="component" value="Unassembled WGS sequence"/>
</dbReference>
<keyword evidence="2" id="KW-0812">Transmembrane</keyword>
<organism evidence="4 5">
    <name type="scientific">Herbaspirillum chlorophenolicum</name>
    <dbReference type="NCBI Taxonomy" id="211589"/>
    <lineage>
        <taxon>Bacteria</taxon>
        <taxon>Pseudomonadati</taxon>
        <taxon>Pseudomonadota</taxon>
        <taxon>Betaproteobacteria</taxon>
        <taxon>Burkholderiales</taxon>
        <taxon>Oxalobacteraceae</taxon>
        <taxon>Herbaspirillum</taxon>
    </lineage>
</organism>
<accession>A0ABW8EVK9</accession>
<keyword evidence="2" id="KW-0472">Membrane</keyword>
<protein>
    <submittedName>
        <fullName evidence="4">DUF4157 domain-containing protein</fullName>
    </submittedName>
</protein>
<feature type="transmembrane region" description="Helical" evidence="2">
    <location>
        <begin position="547"/>
        <end position="568"/>
    </location>
</feature>
<evidence type="ECO:0000313" key="4">
    <source>
        <dbReference type="EMBL" id="MFJ3044889.1"/>
    </source>
</evidence>
<gene>
    <name evidence="4" type="ORF">ACIPEN_03555</name>
</gene>
<dbReference type="Pfam" id="PF13699">
    <property type="entry name" value="eCIS_core"/>
    <property type="match status" value="1"/>
</dbReference>
<reference evidence="4 5" key="1">
    <citation type="submission" date="2024-10" db="EMBL/GenBank/DDBJ databases">
        <title>The Natural Products Discovery Center: Release of the First 8490 Sequenced Strains for Exploring Actinobacteria Biosynthetic Diversity.</title>
        <authorList>
            <person name="Kalkreuter E."/>
            <person name="Kautsar S.A."/>
            <person name="Yang D."/>
            <person name="Bader C.D."/>
            <person name="Teijaro C.N."/>
            <person name="Fluegel L."/>
            <person name="Davis C.M."/>
            <person name="Simpson J.R."/>
            <person name="Lauterbach L."/>
            <person name="Steele A.D."/>
            <person name="Gui C."/>
            <person name="Meng S."/>
            <person name="Li G."/>
            <person name="Viehrig K."/>
            <person name="Ye F."/>
            <person name="Su P."/>
            <person name="Kiefer A.F."/>
            <person name="Nichols A."/>
            <person name="Cepeda A.J."/>
            <person name="Yan W."/>
            <person name="Fan B."/>
            <person name="Jiang Y."/>
            <person name="Adhikari A."/>
            <person name="Zheng C.-J."/>
            <person name="Schuster L."/>
            <person name="Cowan T.M."/>
            <person name="Smanski M.J."/>
            <person name="Chevrette M.G."/>
            <person name="De Carvalho L.P.S."/>
            <person name="Shen B."/>
        </authorList>
    </citation>
    <scope>NUCLEOTIDE SEQUENCE [LARGE SCALE GENOMIC DNA]</scope>
    <source>
        <strain evidence="4 5">NPDC087045</strain>
    </source>
</reference>
<evidence type="ECO:0000256" key="2">
    <source>
        <dbReference type="SAM" id="Phobius"/>
    </source>
</evidence>